<name>A0A6P1D187_9NOCA</name>
<evidence type="ECO:0000313" key="1">
    <source>
        <dbReference type="EMBL" id="NEW37276.1"/>
    </source>
</evidence>
<organism evidence="1 2">
    <name type="scientific">Nocardia cyriacigeorgica</name>
    <dbReference type="NCBI Taxonomy" id="135487"/>
    <lineage>
        <taxon>Bacteria</taxon>
        <taxon>Bacillati</taxon>
        <taxon>Actinomycetota</taxon>
        <taxon>Actinomycetes</taxon>
        <taxon>Mycobacteriales</taxon>
        <taxon>Nocardiaceae</taxon>
        <taxon>Nocardia</taxon>
    </lineage>
</organism>
<dbReference type="Proteomes" id="UP000471166">
    <property type="component" value="Unassembled WGS sequence"/>
</dbReference>
<sequence>GFTDPASESSQVDALVRAHIGPTTADIVAVYTAPDGETLDAIGPQISATIDRIDPALLERPIETYWNSAPPRTQFLRSADGRQALAVVYLA</sequence>
<proteinExistence type="predicted"/>
<protein>
    <submittedName>
        <fullName evidence="1">MMPL family transporter</fullName>
    </submittedName>
</protein>
<comment type="caution">
    <text evidence="1">The sequence shown here is derived from an EMBL/GenBank/DDBJ whole genome shotgun (WGS) entry which is preliminary data.</text>
</comment>
<accession>A0A6P1D187</accession>
<reference evidence="1 2" key="1">
    <citation type="submission" date="2020-01" db="EMBL/GenBank/DDBJ databases">
        <title>Genetics and antimicrobial susceptibilities of Nocardia species isolated from the soil; a comparison with species isolated from humans.</title>
        <authorList>
            <person name="Carrasco G."/>
            <person name="Monzon S."/>
            <person name="Sansegundo M."/>
            <person name="Garcia E."/>
            <person name="Garrido N."/>
            <person name="Medina M.J."/>
            <person name="Villalon P."/>
            <person name="Ramirez-Arocha A.C."/>
            <person name="Jimenez P."/>
            <person name="Cuesta I."/>
            <person name="Valdezate S."/>
        </authorList>
    </citation>
    <scope>NUCLEOTIDE SEQUENCE [LARGE SCALE GENOMIC DNA]</scope>
    <source>
        <strain evidence="1 2">CNM20110626</strain>
    </source>
</reference>
<feature type="non-terminal residue" evidence="1">
    <location>
        <position position="1"/>
    </location>
</feature>
<gene>
    <name evidence="1" type="ORF">GV791_32690</name>
</gene>
<feature type="non-terminal residue" evidence="1">
    <location>
        <position position="91"/>
    </location>
</feature>
<dbReference type="AlphaFoldDB" id="A0A6P1D187"/>
<dbReference type="EMBL" id="JAAGVB010000599">
    <property type="protein sequence ID" value="NEW37276.1"/>
    <property type="molecule type" value="Genomic_DNA"/>
</dbReference>
<evidence type="ECO:0000313" key="2">
    <source>
        <dbReference type="Proteomes" id="UP000471166"/>
    </source>
</evidence>